<proteinExistence type="predicted"/>
<sequence>VAGHLGPRLRADPGAPHHRHRAELCGPPRRVGDDRDGLFLAGDRQLSDHGAVQRRHERGARRDARDRGGVHRHQQGLGRAVPHPRPEEPGM</sequence>
<accession>A0A6J4P1U3</accession>
<organism evidence="2">
    <name type="scientific">uncultured Rubellimicrobium sp</name>
    <dbReference type="NCBI Taxonomy" id="543078"/>
    <lineage>
        <taxon>Bacteria</taxon>
        <taxon>Pseudomonadati</taxon>
        <taxon>Pseudomonadota</taxon>
        <taxon>Alphaproteobacteria</taxon>
        <taxon>Rhodobacterales</taxon>
        <taxon>Roseobacteraceae</taxon>
        <taxon>Rubellimicrobium</taxon>
        <taxon>environmental samples</taxon>
    </lineage>
</organism>
<reference evidence="2" key="1">
    <citation type="submission" date="2020-02" db="EMBL/GenBank/DDBJ databases">
        <authorList>
            <person name="Meier V. D."/>
        </authorList>
    </citation>
    <scope>NUCLEOTIDE SEQUENCE</scope>
    <source>
        <strain evidence="2">AVDCRST_MAG15</strain>
    </source>
</reference>
<dbReference type="AlphaFoldDB" id="A0A6J4P1U3"/>
<protein>
    <submittedName>
        <fullName evidence="2">ABC transporter, permease protein 1 (Cluster 5, nickel/peptides/opines)</fullName>
    </submittedName>
</protein>
<dbReference type="EMBL" id="CADCUU010000147">
    <property type="protein sequence ID" value="CAA9401965.1"/>
    <property type="molecule type" value="Genomic_DNA"/>
</dbReference>
<gene>
    <name evidence="2" type="ORF">AVDCRST_MAG15-1057</name>
</gene>
<feature type="non-terminal residue" evidence="2">
    <location>
        <position position="91"/>
    </location>
</feature>
<feature type="non-terminal residue" evidence="2">
    <location>
        <position position="1"/>
    </location>
</feature>
<evidence type="ECO:0000313" key="2">
    <source>
        <dbReference type="EMBL" id="CAA9401965.1"/>
    </source>
</evidence>
<evidence type="ECO:0000256" key="1">
    <source>
        <dbReference type="SAM" id="MobiDB-lite"/>
    </source>
</evidence>
<name>A0A6J4P1U3_9RHOB</name>
<feature type="compositionally biased region" description="Basic and acidic residues" evidence="1">
    <location>
        <begin position="60"/>
        <end position="69"/>
    </location>
</feature>
<feature type="region of interest" description="Disordered" evidence="1">
    <location>
        <begin position="1"/>
        <end position="91"/>
    </location>
</feature>